<keyword evidence="3" id="KW-1185">Reference proteome</keyword>
<name>A0A175RMD2_9HYPH</name>
<feature type="region of interest" description="Disordered" evidence="1">
    <location>
        <begin position="83"/>
        <end position="143"/>
    </location>
</feature>
<dbReference type="AlphaFoldDB" id="A0A175RMD2"/>
<organism evidence="2 3">
    <name type="scientific">Aureimonas ureilytica</name>
    <dbReference type="NCBI Taxonomy" id="401562"/>
    <lineage>
        <taxon>Bacteria</taxon>
        <taxon>Pseudomonadati</taxon>
        <taxon>Pseudomonadota</taxon>
        <taxon>Alphaproteobacteria</taxon>
        <taxon>Hyphomicrobiales</taxon>
        <taxon>Aurantimonadaceae</taxon>
        <taxon>Aureimonas</taxon>
    </lineage>
</organism>
<gene>
    <name evidence="2" type="ORF">NS365_15065</name>
</gene>
<feature type="compositionally biased region" description="Basic and acidic residues" evidence="1">
    <location>
        <begin position="312"/>
        <end position="330"/>
    </location>
</feature>
<reference evidence="2 3" key="1">
    <citation type="journal article" date="2016" name="Front. Microbiol.">
        <title>Genomic Resource of Rice Seed Associated Bacteria.</title>
        <authorList>
            <person name="Midha S."/>
            <person name="Bansal K."/>
            <person name="Sharma S."/>
            <person name="Kumar N."/>
            <person name="Patil P.P."/>
            <person name="Chaudhry V."/>
            <person name="Patil P.B."/>
        </authorList>
    </citation>
    <scope>NUCLEOTIDE SEQUENCE [LARGE SCALE GENOMIC DNA]</scope>
    <source>
        <strain evidence="2 3">NS365</strain>
    </source>
</reference>
<feature type="compositionally biased region" description="Basic and acidic residues" evidence="1">
    <location>
        <begin position="87"/>
        <end position="96"/>
    </location>
</feature>
<feature type="region of interest" description="Disordered" evidence="1">
    <location>
        <begin position="275"/>
        <end position="296"/>
    </location>
</feature>
<proteinExistence type="predicted"/>
<dbReference type="InterPro" id="IPR022062">
    <property type="entry name" value="DUF3618"/>
</dbReference>
<feature type="region of interest" description="Disordered" evidence="1">
    <location>
        <begin position="308"/>
        <end position="330"/>
    </location>
</feature>
<evidence type="ECO:0000313" key="3">
    <source>
        <dbReference type="Proteomes" id="UP000078529"/>
    </source>
</evidence>
<dbReference type="Proteomes" id="UP000078529">
    <property type="component" value="Unassembled WGS sequence"/>
</dbReference>
<evidence type="ECO:0000313" key="2">
    <source>
        <dbReference type="EMBL" id="KTR04508.1"/>
    </source>
</evidence>
<dbReference type="Pfam" id="PF12277">
    <property type="entry name" value="DUF3618"/>
    <property type="match status" value="1"/>
</dbReference>
<evidence type="ECO:0008006" key="4">
    <source>
        <dbReference type="Google" id="ProtNLM"/>
    </source>
</evidence>
<evidence type="ECO:0000256" key="1">
    <source>
        <dbReference type="SAM" id="MobiDB-lite"/>
    </source>
</evidence>
<dbReference type="PATRIC" id="fig|401562.4.peg.2820"/>
<dbReference type="RefSeq" id="WP_058601111.1">
    <property type="nucleotide sequence ID" value="NZ_LDQA01000035.1"/>
</dbReference>
<protein>
    <recommendedName>
        <fullName evidence="4">DUF3618 domain-containing protein</fullName>
    </recommendedName>
</protein>
<accession>A0A175RMD2</accession>
<sequence>MSLETDRLAREAEDRRSSLDATLDSLKGKLSPGQMVDEFMTYAREGQGAEMLHNLNRQVRDNPLALGLIGAGAAWLLLGQGARSSRHGHDTGRSPDRYPSSLGEGTGTNGVVTRTGSQSDASPGVADRARSAGGAVADSTRSAASGLADRVSGAAGAVSSGASAASDSATRLTHDARDALAHAGSSTYRSASHLGDQASSYGRYAQRSLLDTLQKEPLILGAVALAVGAAIGAALPSTRVEDELMGEARDRLRDDALERGRDMAGAVETAATKAYEAGSAEAENKGLKPSDGSGETIAEKVSSVAKAAAGAAKEELRSDDTSSSKERPAI</sequence>
<comment type="caution">
    <text evidence="2">The sequence shown here is derived from an EMBL/GenBank/DDBJ whole genome shotgun (WGS) entry which is preliminary data.</text>
</comment>
<dbReference type="EMBL" id="LDQA01000035">
    <property type="protein sequence ID" value="KTR04508.1"/>
    <property type="molecule type" value="Genomic_DNA"/>
</dbReference>